<name>A0A157QZT4_9BORD</name>
<dbReference type="Proteomes" id="UP000077037">
    <property type="component" value="Unassembled WGS sequence"/>
</dbReference>
<reference evidence="1 2" key="1">
    <citation type="submission" date="2016-03" db="EMBL/GenBank/DDBJ databases">
        <authorList>
            <consortium name="Pathogen Informatics"/>
        </authorList>
    </citation>
    <scope>NUCLEOTIDE SEQUENCE [LARGE SCALE GENOMIC DNA]</scope>
    <source>
        <strain evidence="1 2">NCTC13364</strain>
    </source>
</reference>
<proteinExistence type="predicted"/>
<protein>
    <submittedName>
        <fullName evidence="1">Uncharacterized protein</fullName>
    </submittedName>
</protein>
<accession>A0A157QZT4</accession>
<dbReference type="AlphaFoldDB" id="A0A157QZT4"/>
<evidence type="ECO:0000313" key="1">
    <source>
        <dbReference type="EMBL" id="SAI51217.1"/>
    </source>
</evidence>
<gene>
    <name evidence="1" type="ORF">SAMEA1982600_04269</name>
</gene>
<organism evidence="1 2">
    <name type="scientific">Bordetella ansorpii</name>
    <dbReference type="NCBI Taxonomy" id="288768"/>
    <lineage>
        <taxon>Bacteria</taxon>
        <taxon>Pseudomonadati</taxon>
        <taxon>Pseudomonadota</taxon>
        <taxon>Betaproteobacteria</taxon>
        <taxon>Burkholderiales</taxon>
        <taxon>Alcaligenaceae</taxon>
        <taxon>Bordetella</taxon>
    </lineage>
</organism>
<dbReference type="EMBL" id="FKBS01000025">
    <property type="protein sequence ID" value="SAI51217.1"/>
    <property type="molecule type" value="Genomic_DNA"/>
</dbReference>
<evidence type="ECO:0000313" key="2">
    <source>
        <dbReference type="Proteomes" id="UP000077037"/>
    </source>
</evidence>
<sequence>MMFAVIGMARTLPLGGMAVGALARQPEGDQA</sequence>